<comment type="caution">
    <text evidence="2">The sequence shown here is derived from an EMBL/GenBank/DDBJ whole genome shotgun (WGS) entry which is preliminary data.</text>
</comment>
<evidence type="ECO:0000313" key="2">
    <source>
        <dbReference type="EMBL" id="CAK0815634.1"/>
    </source>
</evidence>
<sequence>MVSAQDAPVCEHGSVWLGSAPLTSLAASTMIASGEARVAAPVEGRARQATASKANAAAAADSAAAPATARCSRGARGARAGAITPGSQSLSRGSWSGRNSLLSARMADERSSCSERLSGGSASLGP</sequence>
<dbReference type="EMBL" id="CAUYUJ010005965">
    <property type="protein sequence ID" value="CAK0815634.1"/>
    <property type="molecule type" value="Genomic_DNA"/>
</dbReference>
<evidence type="ECO:0000313" key="3">
    <source>
        <dbReference type="Proteomes" id="UP001189429"/>
    </source>
</evidence>
<feature type="compositionally biased region" description="Polar residues" evidence="1">
    <location>
        <begin position="85"/>
        <end position="102"/>
    </location>
</feature>
<accession>A0ABN9RDJ6</accession>
<feature type="compositionally biased region" description="Low complexity" evidence="1">
    <location>
        <begin position="49"/>
        <end position="82"/>
    </location>
</feature>
<gene>
    <name evidence="2" type="ORF">PCOR1329_LOCUS18864</name>
</gene>
<name>A0ABN9RDJ6_9DINO</name>
<proteinExistence type="predicted"/>
<feature type="region of interest" description="Disordered" evidence="1">
    <location>
        <begin position="49"/>
        <end position="126"/>
    </location>
</feature>
<keyword evidence="3" id="KW-1185">Reference proteome</keyword>
<reference evidence="2" key="1">
    <citation type="submission" date="2023-10" db="EMBL/GenBank/DDBJ databases">
        <authorList>
            <person name="Chen Y."/>
            <person name="Shah S."/>
            <person name="Dougan E. K."/>
            <person name="Thang M."/>
            <person name="Chan C."/>
        </authorList>
    </citation>
    <scope>NUCLEOTIDE SEQUENCE [LARGE SCALE GENOMIC DNA]</scope>
</reference>
<evidence type="ECO:0000256" key="1">
    <source>
        <dbReference type="SAM" id="MobiDB-lite"/>
    </source>
</evidence>
<dbReference type="Proteomes" id="UP001189429">
    <property type="component" value="Unassembled WGS sequence"/>
</dbReference>
<protein>
    <submittedName>
        <fullName evidence="2">Uncharacterized protein</fullName>
    </submittedName>
</protein>
<organism evidence="2 3">
    <name type="scientific">Prorocentrum cordatum</name>
    <dbReference type="NCBI Taxonomy" id="2364126"/>
    <lineage>
        <taxon>Eukaryota</taxon>
        <taxon>Sar</taxon>
        <taxon>Alveolata</taxon>
        <taxon>Dinophyceae</taxon>
        <taxon>Prorocentrales</taxon>
        <taxon>Prorocentraceae</taxon>
        <taxon>Prorocentrum</taxon>
    </lineage>
</organism>